<dbReference type="EMBL" id="CAXDID020000123">
    <property type="protein sequence ID" value="CAL6032646.1"/>
    <property type="molecule type" value="Genomic_DNA"/>
</dbReference>
<comment type="caution">
    <text evidence="1">The sequence shown here is derived from an EMBL/GenBank/DDBJ whole genome shotgun (WGS) entry which is preliminary data.</text>
</comment>
<dbReference type="Pfam" id="PF04463">
    <property type="entry name" value="2-thiour_desulf"/>
    <property type="match status" value="1"/>
</dbReference>
<keyword evidence="3" id="KW-1185">Reference proteome</keyword>
<sequence length="209" mass="23689">MIYLLEENSDVRLFLELNNIKNELLLLQTVQNQDKIIFCSRQQLPKLLEKYNNDQLILLPKIIENLSASLEKQPILVSNCLLGINCRYDGQSKQQNIEIPFNNYHLIGFCPEEVKLTTPRPSAGFYTVNGILKVLQNSSKLDVTYEFEEGAKECLKLCDMYGIWFGIMKKNSPSCGVLNTYIDGKIQNGSGLTSALLLKHGLILKDSVE</sequence>
<evidence type="ECO:0000313" key="1">
    <source>
        <dbReference type="EMBL" id="CAI9966499.1"/>
    </source>
</evidence>
<dbReference type="InterPro" id="IPR007553">
    <property type="entry name" value="2-thiour_desulf"/>
</dbReference>
<dbReference type="EMBL" id="CATOUU010001007">
    <property type="protein sequence ID" value="CAI9966499.1"/>
    <property type="molecule type" value="Genomic_DNA"/>
</dbReference>
<dbReference type="PANTHER" id="PTHR30087:SF1">
    <property type="entry name" value="HYPOTHETICAL CYTOSOLIC PROTEIN"/>
    <property type="match status" value="1"/>
</dbReference>
<reference evidence="2 3" key="2">
    <citation type="submission" date="2024-07" db="EMBL/GenBank/DDBJ databases">
        <authorList>
            <person name="Akdeniz Z."/>
        </authorList>
    </citation>
    <scope>NUCLEOTIDE SEQUENCE [LARGE SCALE GENOMIC DNA]</scope>
</reference>
<evidence type="ECO:0000313" key="2">
    <source>
        <dbReference type="EMBL" id="CAL6032646.1"/>
    </source>
</evidence>
<proteinExistence type="predicted"/>
<dbReference type="Proteomes" id="UP001642409">
    <property type="component" value="Unassembled WGS sequence"/>
</dbReference>
<accession>A0AA86R5U5</accession>
<organism evidence="1">
    <name type="scientific">Hexamita inflata</name>
    <dbReference type="NCBI Taxonomy" id="28002"/>
    <lineage>
        <taxon>Eukaryota</taxon>
        <taxon>Metamonada</taxon>
        <taxon>Diplomonadida</taxon>
        <taxon>Hexamitidae</taxon>
        <taxon>Hexamitinae</taxon>
        <taxon>Hexamita</taxon>
    </lineage>
</organism>
<reference evidence="1" key="1">
    <citation type="submission" date="2023-06" db="EMBL/GenBank/DDBJ databases">
        <authorList>
            <person name="Kurt Z."/>
        </authorList>
    </citation>
    <scope>NUCLEOTIDE SEQUENCE</scope>
</reference>
<evidence type="ECO:0000313" key="3">
    <source>
        <dbReference type="Proteomes" id="UP001642409"/>
    </source>
</evidence>
<gene>
    <name evidence="2" type="ORF">HINF_LOCUS34586</name>
    <name evidence="1" type="ORF">HINF_LOCUS54144</name>
</gene>
<dbReference type="PANTHER" id="PTHR30087">
    <property type="entry name" value="INNER MEMBRANE PROTEIN"/>
    <property type="match status" value="1"/>
</dbReference>
<name>A0AA86R5U5_9EUKA</name>
<dbReference type="AlphaFoldDB" id="A0AA86R5U5"/>
<protein>
    <submittedName>
        <fullName evidence="1">Uncharacterized protein</fullName>
    </submittedName>
</protein>